<evidence type="ECO:0000313" key="2">
    <source>
        <dbReference type="EMBL" id="SEH66517.1"/>
    </source>
</evidence>
<keyword evidence="3" id="KW-1185">Reference proteome</keyword>
<accession>A0A1H6K526</accession>
<gene>
    <name evidence="2" type="ORF">SAMN05192561_1251</name>
</gene>
<feature type="transmembrane region" description="Helical" evidence="1">
    <location>
        <begin position="116"/>
        <end position="135"/>
    </location>
</feature>
<keyword evidence="1" id="KW-1133">Transmembrane helix</keyword>
<keyword evidence="1" id="KW-0812">Transmembrane</keyword>
<evidence type="ECO:0000256" key="1">
    <source>
        <dbReference type="SAM" id="Phobius"/>
    </source>
</evidence>
<reference evidence="2 3" key="1">
    <citation type="submission" date="2016-10" db="EMBL/GenBank/DDBJ databases">
        <authorList>
            <person name="de Groot N.N."/>
        </authorList>
    </citation>
    <scope>NUCLEOTIDE SEQUENCE [LARGE SCALE GENOMIC DNA]</scope>
    <source>
        <strain evidence="2 3">IBRC-M10418</strain>
    </source>
</reference>
<sequence length="163" mass="19201">MVFKTATIRVRQCLNRYPWIINMLDHRPHWARVLEELHYQQYIDEQTTFDEIDESNAGPLGLSVEEYQDVIEFLNDHDLINFQPDEGETYEELTTDGFQWIRDRQRTQAQAQQNRATSKLTLALLIISAVSFFTLPDVYTWGTTVVFGYIGLTVVYDIIIREY</sequence>
<feature type="transmembrane region" description="Helical" evidence="1">
    <location>
        <begin position="141"/>
        <end position="160"/>
    </location>
</feature>
<dbReference type="AlphaFoldDB" id="A0A1H6K526"/>
<proteinExistence type="predicted"/>
<dbReference type="Proteomes" id="UP000199215">
    <property type="component" value="Unassembled WGS sequence"/>
</dbReference>
<dbReference type="EMBL" id="FNWU01000025">
    <property type="protein sequence ID" value="SEH66517.1"/>
    <property type="molecule type" value="Genomic_DNA"/>
</dbReference>
<organism evidence="2 3">
    <name type="scientific">Halopenitus malekzadehii</name>
    <dbReference type="NCBI Taxonomy" id="1267564"/>
    <lineage>
        <taxon>Archaea</taxon>
        <taxon>Methanobacteriati</taxon>
        <taxon>Methanobacteriota</taxon>
        <taxon>Stenosarchaea group</taxon>
        <taxon>Halobacteria</taxon>
        <taxon>Halobacteriales</taxon>
        <taxon>Haloferacaceae</taxon>
        <taxon>Halopenitus</taxon>
    </lineage>
</organism>
<keyword evidence="1" id="KW-0472">Membrane</keyword>
<name>A0A1H6K526_9EURY</name>
<evidence type="ECO:0000313" key="3">
    <source>
        <dbReference type="Proteomes" id="UP000199215"/>
    </source>
</evidence>
<protein>
    <submittedName>
        <fullName evidence="2">Uncharacterized protein</fullName>
    </submittedName>
</protein>